<name>A0A172XQH2_9FLAO</name>
<gene>
    <name evidence="1" type="ORF">A0O34_01235</name>
</gene>
<proteinExistence type="predicted"/>
<organism evidence="1 2">
    <name type="scientific">Chryseobacterium glaciei</name>
    <dbReference type="NCBI Taxonomy" id="1685010"/>
    <lineage>
        <taxon>Bacteria</taxon>
        <taxon>Pseudomonadati</taxon>
        <taxon>Bacteroidota</taxon>
        <taxon>Flavobacteriia</taxon>
        <taxon>Flavobacteriales</taxon>
        <taxon>Weeksellaceae</taxon>
        <taxon>Chryseobacterium group</taxon>
        <taxon>Chryseobacterium</taxon>
    </lineage>
</organism>
<dbReference type="Proteomes" id="UP000077824">
    <property type="component" value="Chromosome"/>
</dbReference>
<dbReference type="OrthoDB" id="1261476at2"/>
<evidence type="ECO:0000313" key="1">
    <source>
        <dbReference type="EMBL" id="ANF49263.1"/>
    </source>
</evidence>
<sequence length="151" mass="17697">MMKKLITILPLLFLLNCISRNNERYVLSDHTVILKGKFFRIDSANNIFVYHFKSDTIEAVFTSFNDKGFKSPNYKKIKLHKKYTLVLNREVKNTSCFQLNSSEESYTENNILVWKTGMKSQYFVSCSNITANKINPRFTLLKYINPSPNNY</sequence>
<dbReference type="RefSeq" id="WP_066750326.1">
    <property type="nucleotide sequence ID" value="NZ_CP015199.1"/>
</dbReference>
<dbReference type="EMBL" id="CP015199">
    <property type="protein sequence ID" value="ANF49263.1"/>
    <property type="molecule type" value="Genomic_DNA"/>
</dbReference>
<dbReference type="KEGG" id="chh:A0O34_01235"/>
<reference evidence="1 2" key="1">
    <citation type="submission" date="2016-04" db="EMBL/GenBank/DDBJ databases">
        <title>Complete Genome Sequence of Chryseobacterium sp. IHBB 10212.</title>
        <authorList>
            <person name="Pal M."/>
            <person name="Swarnkar M.K."/>
            <person name="Kaushal K."/>
            <person name="Chhibber S."/>
            <person name="Singh A.K."/>
            <person name="Gulati A."/>
        </authorList>
    </citation>
    <scope>NUCLEOTIDE SEQUENCE [LARGE SCALE GENOMIC DNA]</scope>
    <source>
        <strain evidence="1 2">IHBB 10212</strain>
    </source>
</reference>
<evidence type="ECO:0000313" key="2">
    <source>
        <dbReference type="Proteomes" id="UP000077824"/>
    </source>
</evidence>
<keyword evidence="2" id="KW-1185">Reference proteome</keyword>
<protein>
    <submittedName>
        <fullName evidence="1">Uncharacterized protein</fullName>
    </submittedName>
</protein>
<dbReference type="AlphaFoldDB" id="A0A172XQH2"/>
<dbReference type="STRING" id="1685010.A0O34_01235"/>
<accession>A0A172XQH2</accession>